<gene>
    <name evidence="3" type="ORF">K489DRAFT_374982</name>
</gene>
<dbReference type="RefSeq" id="XP_033463933.1">
    <property type="nucleotide sequence ID" value="XM_033603581.1"/>
</dbReference>
<keyword evidence="2" id="KW-1185">Reference proteome</keyword>
<organism evidence="3">
    <name type="scientific">Dissoconium aciculare CBS 342.82</name>
    <dbReference type="NCBI Taxonomy" id="1314786"/>
    <lineage>
        <taxon>Eukaryota</taxon>
        <taxon>Fungi</taxon>
        <taxon>Dikarya</taxon>
        <taxon>Ascomycota</taxon>
        <taxon>Pezizomycotina</taxon>
        <taxon>Dothideomycetes</taxon>
        <taxon>Dothideomycetidae</taxon>
        <taxon>Mycosphaerellales</taxon>
        <taxon>Dissoconiaceae</taxon>
        <taxon>Dissoconium</taxon>
    </lineage>
</organism>
<feature type="region of interest" description="Disordered" evidence="1">
    <location>
        <begin position="1"/>
        <end position="28"/>
    </location>
</feature>
<name>A0A6J3MJ03_9PEZI</name>
<protein>
    <submittedName>
        <fullName evidence="3">Uncharacterized protein</fullName>
    </submittedName>
</protein>
<reference evidence="3" key="2">
    <citation type="submission" date="2020-04" db="EMBL/GenBank/DDBJ databases">
        <authorList>
            <consortium name="NCBI Genome Project"/>
        </authorList>
    </citation>
    <scope>NUCLEOTIDE SEQUENCE</scope>
    <source>
        <strain evidence="3">CBS 342.82</strain>
    </source>
</reference>
<feature type="compositionally biased region" description="Basic and acidic residues" evidence="1">
    <location>
        <begin position="85"/>
        <end position="99"/>
    </location>
</feature>
<dbReference type="Proteomes" id="UP000504637">
    <property type="component" value="Unplaced"/>
</dbReference>
<dbReference type="AlphaFoldDB" id="A0A6J3MJ03"/>
<dbReference type="GeneID" id="54361381"/>
<sequence length="99" mass="10845">MPCSGSSLEEGREMSISSGKGRKSHRPRKHALVPLSYDAVTRIISIAFPKIRKLVVALLFLALSPQPVILAIAPRANARRSPRSTRMDGSHETTEPVGW</sequence>
<reference evidence="3" key="1">
    <citation type="submission" date="2020-01" db="EMBL/GenBank/DDBJ databases">
        <authorList>
            <consortium name="DOE Joint Genome Institute"/>
            <person name="Haridas S."/>
            <person name="Albert R."/>
            <person name="Binder M."/>
            <person name="Bloem J."/>
            <person name="Labutti K."/>
            <person name="Salamov A."/>
            <person name="Andreopoulos B."/>
            <person name="Baker S.E."/>
            <person name="Barry K."/>
            <person name="Bills G."/>
            <person name="Bluhm B.H."/>
            <person name="Cannon C."/>
            <person name="Castanera R."/>
            <person name="Culley D.E."/>
            <person name="Daum C."/>
            <person name="Ezra D."/>
            <person name="Gonzalez J.B."/>
            <person name="Henrissat B."/>
            <person name="Kuo A."/>
            <person name="Liang C."/>
            <person name="Lipzen A."/>
            <person name="Lutzoni F."/>
            <person name="Magnuson J."/>
            <person name="Mondo S."/>
            <person name="Nolan M."/>
            <person name="Ohm R."/>
            <person name="Pangilinan J."/>
            <person name="Park H.-J."/>
            <person name="Ramirez L."/>
            <person name="Alfaro M."/>
            <person name="Sun H."/>
            <person name="Tritt A."/>
            <person name="Yoshinaga Y."/>
            <person name="Zwiers L.-H."/>
            <person name="Turgeon B.G."/>
            <person name="Goodwin S.B."/>
            <person name="Spatafora J.W."/>
            <person name="Crous P.W."/>
            <person name="Grigoriev I.V."/>
        </authorList>
    </citation>
    <scope>NUCLEOTIDE SEQUENCE</scope>
    <source>
        <strain evidence="3">CBS 342.82</strain>
    </source>
</reference>
<evidence type="ECO:0000256" key="1">
    <source>
        <dbReference type="SAM" id="MobiDB-lite"/>
    </source>
</evidence>
<reference evidence="3" key="3">
    <citation type="submission" date="2025-08" db="UniProtKB">
        <authorList>
            <consortium name="RefSeq"/>
        </authorList>
    </citation>
    <scope>IDENTIFICATION</scope>
    <source>
        <strain evidence="3">CBS 342.82</strain>
    </source>
</reference>
<proteinExistence type="predicted"/>
<feature type="region of interest" description="Disordered" evidence="1">
    <location>
        <begin position="76"/>
        <end position="99"/>
    </location>
</feature>
<accession>A0A6J3MJ03</accession>
<evidence type="ECO:0000313" key="3">
    <source>
        <dbReference type="RefSeq" id="XP_033463933.1"/>
    </source>
</evidence>
<evidence type="ECO:0000313" key="2">
    <source>
        <dbReference type="Proteomes" id="UP000504637"/>
    </source>
</evidence>